<name>A0A150R4F6_SORCE</name>
<dbReference type="AlphaFoldDB" id="A0A150R4F6"/>
<reference evidence="1 2" key="1">
    <citation type="submission" date="2014-02" db="EMBL/GenBank/DDBJ databases">
        <title>The small core and large imbalanced accessory genome model reveals a collaborative survival strategy of Sorangium cellulosum strains in nature.</title>
        <authorList>
            <person name="Han K."/>
            <person name="Peng R."/>
            <person name="Blom J."/>
            <person name="Li Y.-Z."/>
        </authorList>
    </citation>
    <scope>NUCLEOTIDE SEQUENCE [LARGE SCALE GENOMIC DNA]</scope>
    <source>
        <strain evidence="1 2">So0149</strain>
    </source>
</reference>
<accession>A0A150R4F6</accession>
<dbReference type="Proteomes" id="UP000075515">
    <property type="component" value="Unassembled WGS sequence"/>
</dbReference>
<evidence type="ECO:0000313" key="2">
    <source>
        <dbReference type="Proteomes" id="UP000075515"/>
    </source>
</evidence>
<protein>
    <submittedName>
        <fullName evidence="1">Uncharacterized protein</fullName>
    </submittedName>
</protein>
<gene>
    <name evidence="1" type="ORF">BE18_09585</name>
</gene>
<organism evidence="1 2">
    <name type="scientific">Sorangium cellulosum</name>
    <name type="common">Polyangium cellulosum</name>
    <dbReference type="NCBI Taxonomy" id="56"/>
    <lineage>
        <taxon>Bacteria</taxon>
        <taxon>Pseudomonadati</taxon>
        <taxon>Myxococcota</taxon>
        <taxon>Polyangia</taxon>
        <taxon>Polyangiales</taxon>
        <taxon>Polyangiaceae</taxon>
        <taxon>Sorangium</taxon>
    </lineage>
</organism>
<dbReference type="EMBL" id="JEMC01004191">
    <property type="protein sequence ID" value="KYF75021.1"/>
    <property type="molecule type" value="Genomic_DNA"/>
</dbReference>
<comment type="caution">
    <text evidence="1">The sequence shown here is derived from an EMBL/GenBank/DDBJ whole genome shotgun (WGS) entry which is preliminary data.</text>
</comment>
<sequence length="115" mass="12862">MRTGARRCVQGEAIELPVYRAALLAMLDGSDRDERALVEDILADDNHGWGMHVLEEPDEVLPLIAQTGRAGIFPVLAERYARRSTRSITRNLALFRAHGRWLPVMEEALARAQVA</sequence>
<evidence type="ECO:0000313" key="1">
    <source>
        <dbReference type="EMBL" id="KYF75021.1"/>
    </source>
</evidence>
<proteinExistence type="predicted"/>